<accession>A0ABW3HAZ5</accession>
<evidence type="ECO:0000313" key="5">
    <source>
        <dbReference type="Proteomes" id="UP001596977"/>
    </source>
</evidence>
<proteinExistence type="inferred from homology"/>
<comment type="caution">
    <text evidence="4">The sequence shown here is derived from an EMBL/GenBank/DDBJ whole genome shotgun (WGS) entry which is preliminary data.</text>
</comment>
<dbReference type="Pfam" id="PF01370">
    <property type="entry name" value="Epimerase"/>
    <property type="match status" value="1"/>
</dbReference>
<comment type="similarity">
    <text evidence="2">Belongs to the NAD(P)-dependent epimerase/dehydratase family. Dihydroflavonol-4-reductase subfamily.</text>
</comment>
<dbReference type="SUPFAM" id="SSF51735">
    <property type="entry name" value="NAD(P)-binding Rossmann-fold domains"/>
    <property type="match status" value="1"/>
</dbReference>
<organism evidence="4 5">
    <name type="scientific">Sphingomonas canadensis</name>
    <dbReference type="NCBI Taxonomy" id="1219257"/>
    <lineage>
        <taxon>Bacteria</taxon>
        <taxon>Pseudomonadati</taxon>
        <taxon>Pseudomonadota</taxon>
        <taxon>Alphaproteobacteria</taxon>
        <taxon>Sphingomonadales</taxon>
        <taxon>Sphingomonadaceae</taxon>
        <taxon>Sphingomonas</taxon>
    </lineage>
</organism>
<keyword evidence="1" id="KW-0560">Oxidoreductase</keyword>
<keyword evidence="5" id="KW-1185">Reference proteome</keyword>
<dbReference type="PANTHER" id="PTHR10366:SF564">
    <property type="entry name" value="STEROL-4-ALPHA-CARBOXYLATE 3-DEHYDROGENASE, DECARBOXYLATING"/>
    <property type="match status" value="1"/>
</dbReference>
<dbReference type="InterPro" id="IPR050425">
    <property type="entry name" value="NAD(P)_dehydrat-like"/>
</dbReference>
<name>A0ABW3HAZ5_9SPHN</name>
<evidence type="ECO:0000256" key="1">
    <source>
        <dbReference type="ARBA" id="ARBA00023002"/>
    </source>
</evidence>
<evidence type="ECO:0000256" key="2">
    <source>
        <dbReference type="ARBA" id="ARBA00023445"/>
    </source>
</evidence>
<dbReference type="Gene3D" id="3.40.50.720">
    <property type="entry name" value="NAD(P)-binding Rossmann-like Domain"/>
    <property type="match status" value="1"/>
</dbReference>
<dbReference type="CDD" id="cd05227">
    <property type="entry name" value="AR_SDR_e"/>
    <property type="match status" value="1"/>
</dbReference>
<sequence length="337" mass="35887">MAETVLVTGGSGYIAGWCIVELLRRGYTVRTTLRSLSKEAAVRAAIAGEVDPGGRLSFFAAELTSADGWDAAVAGCDYVLHVASPLGTGVVKDPDVLIVPAREGTIHVLRAAIRAGVKRTVLTSSVAAAGGIGTEEVRDETHWTDLTRRGVHAYREAKTIAERAAWELVAAEGDGMELATVLPSMVIGPVLTAENLGSVQVVSRLLSGKLPGTARIGFTLTDVRDVADLHIRAMTMPQAAGERFIAATGFRWMAEIARILRERLGPRAAKVPRRGIPDWVVRLMSLFDPALRYVTPSLGHSNTYSSAKAQELLGWKPRPVEDSIADCAESLIAKGAG</sequence>
<dbReference type="InterPro" id="IPR036291">
    <property type="entry name" value="NAD(P)-bd_dom_sf"/>
</dbReference>
<dbReference type="PANTHER" id="PTHR10366">
    <property type="entry name" value="NAD DEPENDENT EPIMERASE/DEHYDRATASE"/>
    <property type="match status" value="1"/>
</dbReference>
<feature type="domain" description="NAD-dependent epimerase/dehydratase" evidence="3">
    <location>
        <begin position="5"/>
        <end position="241"/>
    </location>
</feature>
<dbReference type="RefSeq" id="WP_264944325.1">
    <property type="nucleotide sequence ID" value="NZ_JAPDRA010000004.1"/>
</dbReference>
<dbReference type="Proteomes" id="UP001596977">
    <property type="component" value="Unassembled WGS sequence"/>
</dbReference>
<dbReference type="InterPro" id="IPR001509">
    <property type="entry name" value="Epimerase_deHydtase"/>
</dbReference>
<dbReference type="EMBL" id="JBHTJG010000004">
    <property type="protein sequence ID" value="MFD0946612.1"/>
    <property type="molecule type" value="Genomic_DNA"/>
</dbReference>
<reference evidence="5" key="1">
    <citation type="journal article" date="2019" name="Int. J. Syst. Evol. Microbiol.">
        <title>The Global Catalogue of Microorganisms (GCM) 10K type strain sequencing project: providing services to taxonomists for standard genome sequencing and annotation.</title>
        <authorList>
            <consortium name="The Broad Institute Genomics Platform"/>
            <consortium name="The Broad Institute Genome Sequencing Center for Infectious Disease"/>
            <person name="Wu L."/>
            <person name="Ma J."/>
        </authorList>
    </citation>
    <scope>NUCLEOTIDE SEQUENCE [LARGE SCALE GENOMIC DNA]</scope>
    <source>
        <strain evidence="5">CCUG 62982</strain>
    </source>
</reference>
<evidence type="ECO:0000259" key="3">
    <source>
        <dbReference type="Pfam" id="PF01370"/>
    </source>
</evidence>
<gene>
    <name evidence="4" type="ORF">ACFQ1E_09705</name>
</gene>
<evidence type="ECO:0000313" key="4">
    <source>
        <dbReference type="EMBL" id="MFD0946612.1"/>
    </source>
</evidence>
<protein>
    <submittedName>
        <fullName evidence="4">SDR family oxidoreductase</fullName>
    </submittedName>
</protein>